<keyword evidence="1" id="KW-0175">Coiled coil</keyword>
<dbReference type="InterPro" id="IPR036890">
    <property type="entry name" value="HATPase_C_sf"/>
</dbReference>
<evidence type="ECO:0000256" key="2">
    <source>
        <dbReference type="SAM" id="Phobius"/>
    </source>
</evidence>
<keyword evidence="5" id="KW-1185">Reference proteome</keyword>
<dbReference type="AlphaFoldDB" id="A0A512RQM8"/>
<sequence length="334" mass="38764">MRYFNISLHVLIWGSLLLLPYFISTPQSDYRIGPVPGLFFTLSGLIHMGIFYGHAFYLYPKLYNRRLWWLYLLSLPLLLALSFGLKSLMATVWFPDIRINERTARFIYAPSVGALIISIVYRNVLNKFKAEKEQKERQAAQLQTELKFLRSQVNPHFLFNVLTNLVALARKKSDRLEPALIMLSDLMRYMLYDSQGKKVPLQKEIGYLESYIALQKLRFGSDVEIYSDLSAGDNDHPYTIEPMLLIPFIENAFKHGIDYIAQPEISIRLAVDGDELRFEVINRYQPQSTGKDESSGIGLTNVKARLELLYRNRHKLIIHDRDGLFHITLTLKTR</sequence>
<dbReference type="EMBL" id="BKAU01000005">
    <property type="protein sequence ID" value="GEP97980.1"/>
    <property type="molecule type" value="Genomic_DNA"/>
</dbReference>
<feature type="transmembrane region" description="Helical" evidence="2">
    <location>
        <begin position="69"/>
        <end position="94"/>
    </location>
</feature>
<keyword evidence="2" id="KW-0812">Transmembrane</keyword>
<protein>
    <recommendedName>
        <fullName evidence="3">Signal transduction histidine kinase internal region domain-containing protein</fullName>
    </recommendedName>
</protein>
<dbReference type="SUPFAM" id="SSF55874">
    <property type="entry name" value="ATPase domain of HSP90 chaperone/DNA topoisomerase II/histidine kinase"/>
    <property type="match status" value="1"/>
</dbReference>
<dbReference type="GO" id="GO:0016020">
    <property type="term" value="C:membrane"/>
    <property type="evidence" value="ECO:0007669"/>
    <property type="project" value="InterPro"/>
</dbReference>
<evidence type="ECO:0000313" key="5">
    <source>
        <dbReference type="Proteomes" id="UP000321436"/>
    </source>
</evidence>
<evidence type="ECO:0000259" key="3">
    <source>
        <dbReference type="Pfam" id="PF06580"/>
    </source>
</evidence>
<dbReference type="Proteomes" id="UP000321436">
    <property type="component" value="Unassembled WGS sequence"/>
</dbReference>
<keyword evidence="2" id="KW-1133">Transmembrane helix</keyword>
<dbReference type="RefSeq" id="WP_146866081.1">
    <property type="nucleotide sequence ID" value="NZ_BKAU01000005.1"/>
</dbReference>
<evidence type="ECO:0000256" key="1">
    <source>
        <dbReference type="SAM" id="Coils"/>
    </source>
</evidence>
<reference evidence="4 5" key="1">
    <citation type="submission" date="2019-07" db="EMBL/GenBank/DDBJ databases">
        <title>Whole genome shotgun sequence of Chitinophaga cymbidii NBRC 109752.</title>
        <authorList>
            <person name="Hosoyama A."/>
            <person name="Uohara A."/>
            <person name="Ohji S."/>
            <person name="Ichikawa N."/>
        </authorList>
    </citation>
    <scope>NUCLEOTIDE SEQUENCE [LARGE SCALE GENOMIC DNA]</scope>
    <source>
        <strain evidence="4 5">NBRC 109752</strain>
    </source>
</reference>
<gene>
    <name evidence="4" type="ORF">CCY01nite_42400</name>
</gene>
<keyword evidence="2" id="KW-0472">Membrane</keyword>
<name>A0A512RQM8_9BACT</name>
<feature type="domain" description="Signal transduction histidine kinase internal region" evidence="3">
    <location>
        <begin position="144"/>
        <end position="221"/>
    </location>
</feature>
<feature type="transmembrane region" description="Helical" evidence="2">
    <location>
        <begin position="106"/>
        <end position="125"/>
    </location>
</feature>
<dbReference type="PANTHER" id="PTHR34220:SF7">
    <property type="entry name" value="SENSOR HISTIDINE KINASE YPDA"/>
    <property type="match status" value="1"/>
</dbReference>
<dbReference type="OrthoDB" id="9792992at2"/>
<evidence type="ECO:0000313" key="4">
    <source>
        <dbReference type="EMBL" id="GEP97980.1"/>
    </source>
</evidence>
<organism evidence="4 5">
    <name type="scientific">Chitinophaga cymbidii</name>
    <dbReference type="NCBI Taxonomy" id="1096750"/>
    <lineage>
        <taxon>Bacteria</taxon>
        <taxon>Pseudomonadati</taxon>
        <taxon>Bacteroidota</taxon>
        <taxon>Chitinophagia</taxon>
        <taxon>Chitinophagales</taxon>
        <taxon>Chitinophagaceae</taxon>
        <taxon>Chitinophaga</taxon>
    </lineage>
</organism>
<accession>A0A512RQM8</accession>
<dbReference type="Pfam" id="PF06580">
    <property type="entry name" value="His_kinase"/>
    <property type="match status" value="1"/>
</dbReference>
<dbReference type="Gene3D" id="3.30.565.10">
    <property type="entry name" value="Histidine kinase-like ATPase, C-terminal domain"/>
    <property type="match status" value="1"/>
</dbReference>
<feature type="coiled-coil region" evidence="1">
    <location>
        <begin position="125"/>
        <end position="152"/>
    </location>
</feature>
<dbReference type="PANTHER" id="PTHR34220">
    <property type="entry name" value="SENSOR HISTIDINE KINASE YPDA"/>
    <property type="match status" value="1"/>
</dbReference>
<dbReference type="GO" id="GO:0000155">
    <property type="term" value="F:phosphorelay sensor kinase activity"/>
    <property type="evidence" value="ECO:0007669"/>
    <property type="project" value="InterPro"/>
</dbReference>
<feature type="transmembrane region" description="Helical" evidence="2">
    <location>
        <begin position="6"/>
        <end position="23"/>
    </location>
</feature>
<dbReference type="InterPro" id="IPR050640">
    <property type="entry name" value="Bact_2-comp_sensor_kinase"/>
</dbReference>
<dbReference type="InterPro" id="IPR010559">
    <property type="entry name" value="Sig_transdc_His_kin_internal"/>
</dbReference>
<proteinExistence type="predicted"/>
<comment type="caution">
    <text evidence="4">The sequence shown here is derived from an EMBL/GenBank/DDBJ whole genome shotgun (WGS) entry which is preliminary data.</text>
</comment>
<feature type="transmembrane region" description="Helical" evidence="2">
    <location>
        <begin position="35"/>
        <end position="57"/>
    </location>
</feature>